<dbReference type="CDD" id="cd08946">
    <property type="entry name" value="SDR_e"/>
    <property type="match status" value="1"/>
</dbReference>
<evidence type="ECO:0000259" key="2">
    <source>
        <dbReference type="Pfam" id="PF01370"/>
    </source>
</evidence>
<dbReference type="InterPro" id="IPR036291">
    <property type="entry name" value="NAD(P)-bd_dom_sf"/>
</dbReference>
<dbReference type="InterPro" id="IPR001509">
    <property type="entry name" value="Epimerase_deHydtase"/>
</dbReference>
<name>A0A517ZF61_9PLAN</name>
<evidence type="ECO:0000313" key="3">
    <source>
        <dbReference type="EMBL" id="QDU41096.1"/>
    </source>
</evidence>
<comment type="similarity">
    <text evidence="1">Belongs to the NAD(P)-dependent epimerase/dehydratase family.</text>
</comment>
<keyword evidence="4" id="KW-1185">Reference proteome</keyword>
<proteinExistence type="inferred from homology"/>
<evidence type="ECO:0000313" key="4">
    <source>
        <dbReference type="Proteomes" id="UP000320496"/>
    </source>
</evidence>
<keyword evidence="3" id="KW-0413">Isomerase</keyword>
<dbReference type="PANTHER" id="PTHR43000">
    <property type="entry name" value="DTDP-D-GLUCOSE 4,6-DEHYDRATASE-RELATED"/>
    <property type="match status" value="1"/>
</dbReference>
<dbReference type="GO" id="GO:0016853">
    <property type="term" value="F:isomerase activity"/>
    <property type="evidence" value="ECO:0007669"/>
    <property type="project" value="UniProtKB-KW"/>
</dbReference>
<dbReference type="KEGG" id="mri:Mal4_54610"/>
<feature type="domain" description="NAD-dependent epimerase/dehydratase" evidence="2">
    <location>
        <begin position="3"/>
        <end position="236"/>
    </location>
</feature>
<protein>
    <submittedName>
        <fullName evidence="3">3 beta-hydroxysteroid dehydrogenase/Delta 5--&gt;4-isomerase</fullName>
    </submittedName>
</protein>
<dbReference type="Pfam" id="PF01370">
    <property type="entry name" value="Epimerase"/>
    <property type="match status" value="1"/>
</dbReference>
<dbReference type="Proteomes" id="UP000320496">
    <property type="component" value="Chromosome"/>
</dbReference>
<gene>
    <name evidence="3" type="ORF">Mal4_54610</name>
</gene>
<accession>A0A517ZF61</accession>
<reference evidence="3 4" key="1">
    <citation type="submission" date="2019-02" db="EMBL/GenBank/DDBJ databases">
        <title>Deep-cultivation of Planctomycetes and their phenomic and genomic characterization uncovers novel biology.</title>
        <authorList>
            <person name="Wiegand S."/>
            <person name="Jogler M."/>
            <person name="Boedeker C."/>
            <person name="Pinto D."/>
            <person name="Vollmers J."/>
            <person name="Rivas-Marin E."/>
            <person name="Kohn T."/>
            <person name="Peeters S.H."/>
            <person name="Heuer A."/>
            <person name="Rast P."/>
            <person name="Oberbeckmann S."/>
            <person name="Bunk B."/>
            <person name="Jeske O."/>
            <person name="Meyerdierks A."/>
            <person name="Storesund J.E."/>
            <person name="Kallscheuer N."/>
            <person name="Luecker S."/>
            <person name="Lage O.M."/>
            <person name="Pohl T."/>
            <person name="Merkel B.J."/>
            <person name="Hornburger P."/>
            <person name="Mueller R.-W."/>
            <person name="Bruemmer F."/>
            <person name="Labrenz M."/>
            <person name="Spormann A.M."/>
            <person name="Op den Camp H."/>
            <person name="Overmann J."/>
            <person name="Amann R."/>
            <person name="Jetten M.S.M."/>
            <person name="Mascher T."/>
            <person name="Medema M.H."/>
            <person name="Devos D.P."/>
            <person name="Kaster A.-K."/>
            <person name="Ovreas L."/>
            <person name="Rohde M."/>
            <person name="Galperin M.Y."/>
            <person name="Jogler C."/>
        </authorList>
    </citation>
    <scope>NUCLEOTIDE SEQUENCE [LARGE SCALE GENOMIC DNA]</scope>
    <source>
        <strain evidence="3 4">Mal4</strain>
    </source>
</reference>
<dbReference type="OrthoDB" id="9807212at2"/>
<dbReference type="RefSeq" id="WP_145372313.1">
    <property type="nucleotide sequence ID" value="NZ_CP036275.1"/>
</dbReference>
<dbReference type="AlphaFoldDB" id="A0A517ZF61"/>
<sequence length="301" mass="32823">MRIALTGGTGFIGRYIIRQLATDGHELVCWHREDSNRSGLEDCEGAIEWRLGTLGNADDARALVSDCEAVVHAALYHPQGGFMGGEGDLLDFAEKNLMGTLQLFEAAADAELQRFVFVSTCAVHDRILEDRPLDETHPLWPFSHYGAHKAALEKFVHSYGLGRGFPICALRPTGVYGLNTPPAHSKWFELVESVVRGEPVTCARGGKEVHAADVARAASLLLNADADAITGQAFNCYDLYVSEWDVALLAREISGSRGAIHGQQTIPKHQIATDRIRNLGMTFGGRTQLETTIRQLVEAVG</sequence>
<dbReference type="SUPFAM" id="SSF51735">
    <property type="entry name" value="NAD(P)-binding Rossmann-fold domains"/>
    <property type="match status" value="1"/>
</dbReference>
<evidence type="ECO:0000256" key="1">
    <source>
        <dbReference type="ARBA" id="ARBA00007637"/>
    </source>
</evidence>
<dbReference type="Gene3D" id="3.40.50.720">
    <property type="entry name" value="NAD(P)-binding Rossmann-like Domain"/>
    <property type="match status" value="1"/>
</dbReference>
<dbReference type="EMBL" id="CP036275">
    <property type="protein sequence ID" value="QDU41096.1"/>
    <property type="molecule type" value="Genomic_DNA"/>
</dbReference>
<organism evidence="3 4">
    <name type="scientific">Maioricimonas rarisocia</name>
    <dbReference type="NCBI Taxonomy" id="2528026"/>
    <lineage>
        <taxon>Bacteria</taxon>
        <taxon>Pseudomonadati</taxon>
        <taxon>Planctomycetota</taxon>
        <taxon>Planctomycetia</taxon>
        <taxon>Planctomycetales</taxon>
        <taxon>Planctomycetaceae</taxon>
        <taxon>Maioricimonas</taxon>
    </lineage>
</organism>